<reference evidence="4" key="1">
    <citation type="submission" date="2019-02" db="EMBL/GenBank/DDBJ databases">
        <authorList>
            <person name="Li S.-H."/>
        </authorList>
    </citation>
    <scope>NUCLEOTIDE SEQUENCE</scope>
    <source>
        <strain evidence="4">IMCC11814</strain>
    </source>
</reference>
<name>A0ABT3TAK4_9GAMM</name>
<evidence type="ECO:0000313" key="5">
    <source>
        <dbReference type="Proteomes" id="UP001143304"/>
    </source>
</evidence>
<feature type="domain" description="Chitin-binding type-3" evidence="3">
    <location>
        <begin position="462"/>
        <end position="508"/>
    </location>
</feature>
<proteinExistence type="predicted"/>
<keyword evidence="2" id="KW-0472">Membrane</keyword>
<feature type="domain" description="Chitin-binding type-3" evidence="3">
    <location>
        <begin position="391"/>
        <end position="439"/>
    </location>
</feature>
<evidence type="ECO:0000259" key="3">
    <source>
        <dbReference type="SMART" id="SM00495"/>
    </source>
</evidence>
<dbReference type="SUPFAM" id="SSF51055">
    <property type="entry name" value="Carbohydrate binding domain"/>
    <property type="match status" value="2"/>
</dbReference>
<dbReference type="InterPro" id="IPR052750">
    <property type="entry name" value="GH18_Chitinase"/>
</dbReference>
<dbReference type="Proteomes" id="UP001143304">
    <property type="component" value="Unassembled WGS sequence"/>
</dbReference>
<feature type="transmembrane region" description="Helical" evidence="2">
    <location>
        <begin position="12"/>
        <end position="35"/>
    </location>
</feature>
<evidence type="ECO:0000256" key="1">
    <source>
        <dbReference type="ARBA" id="ARBA00022801"/>
    </source>
</evidence>
<keyword evidence="1" id="KW-0378">Hydrolase</keyword>
<keyword evidence="5" id="KW-1185">Reference proteome</keyword>
<sequence>MENKAIKSNRLSIARLLFATLLVGGFGGFAVMTVWRAAVDMYVYAQGTGPTWVAPYVDITSKPEVYFESEEDSLLNNVVIGSIVASRLDPREPTWGSYYDLDAAARALDLDRRLVRFREEGGVAILSFGGDATSEMASVNSSVEDLAAAYQAVISRYESEILDFDLSSAVLTDSVATTRRVAALQRVQQDNPNIQVWLSLPAAMEGLTAGGITMIESALLAGVELAGVNVRTMDYGLSGKRAREFSLWDQTRLSLMATKEQLAAIFLASGQPKDDLELWGMIGVTPMIGKNPTAREAFTLKTANALVDFLREHQVGRVSFLTLNRDRPCGAGDGIKNASGTCSGIDQIKYQFTKLFIDRFPASLANTAAGGQKNVSSPLDLAMNRAEFYPYPLWHQQTAYDETEKVVWQGRVYKAKWQTRGKQPDAPVLNTWDSPWLYLGPVLESDRKAVQLANANASDRIKWTPERVFLADDEAVHDDMMFRARWWTQGEPPVYNSERSYDHPWEFLGAVNCEGGSCNQSGRAASLLVNYGGLSGVTLEIREDDDGVSGAGTLVQSHAVQSGQKTYKLWKGSYDLVFKVGSSELILDSVDCESSSCTAGNITSTLAVDYEGLTDIAMALHQPDAVPRTTGQIIDVRTAQSGQKTYKVLRGHYDLVFEMGPSRFIVDSVDCTNNNCSPGDIAATLSVDFQNLEDISMEIRVADGRAGSSGPLVQLLTAQSGHKTYHVFLTQYDLIFKQGASELIKDAVDCRSDHCDAGRIAADLTVDLGEAAASVEIRIDDGQQGSTGGVVVIHPSQSGAQRYSVLRGIYDVSMKDQDWTLVEDAIDCSDQACKLGRNSRLPDVQMVKLEKELAALGEQYMPSHPDYIALLTRIEQLQANR</sequence>
<accession>A0ABT3TAK4</accession>
<dbReference type="EMBL" id="SHNO01000002">
    <property type="protein sequence ID" value="MCX2979069.1"/>
    <property type="molecule type" value="Genomic_DNA"/>
</dbReference>
<keyword evidence="2" id="KW-0812">Transmembrane</keyword>
<evidence type="ECO:0000256" key="2">
    <source>
        <dbReference type="SAM" id="Phobius"/>
    </source>
</evidence>
<protein>
    <recommendedName>
        <fullName evidence="3">Chitin-binding type-3 domain-containing protein</fullName>
    </recommendedName>
</protein>
<gene>
    <name evidence="4" type="ORF">EYC82_17120</name>
</gene>
<dbReference type="Gene3D" id="2.10.10.20">
    <property type="entry name" value="Carbohydrate-binding module superfamily 5/12"/>
    <property type="match status" value="2"/>
</dbReference>
<dbReference type="RefSeq" id="WP_279250852.1">
    <property type="nucleotide sequence ID" value="NZ_SHNO01000002.1"/>
</dbReference>
<dbReference type="CDD" id="cd12215">
    <property type="entry name" value="ChiC_BD"/>
    <property type="match status" value="2"/>
</dbReference>
<evidence type="ECO:0000313" key="4">
    <source>
        <dbReference type="EMBL" id="MCX2979069.1"/>
    </source>
</evidence>
<dbReference type="SMART" id="SM00495">
    <property type="entry name" value="ChtBD3"/>
    <property type="match status" value="2"/>
</dbReference>
<organism evidence="4 5">
    <name type="scientific">Candidatus Marimicrobium litorale</name>
    <dbReference type="NCBI Taxonomy" id="2518991"/>
    <lineage>
        <taxon>Bacteria</taxon>
        <taxon>Pseudomonadati</taxon>
        <taxon>Pseudomonadota</taxon>
        <taxon>Gammaproteobacteria</taxon>
        <taxon>Cellvibrionales</taxon>
        <taxon>Halieaceae</taxon>
        <taxon>Marimicrobium</taxon>
    </lineage>
</organism>
<dbReference type="PANTHER" id="PTHR42976:SF1">
    <property type="entry name" value="GH18 DOMAIN-CONTAINING PROTEIN-RELATED"/>
    <property type="match status" value="1"/>
</dbReference>
<keyword evidence="2" id="KW-1133">Transmembrane helix</keyword>
<comment type="caution">
    <text evidence="4">The sequence shown here is derived from an EMBL/GenBank/DDBJ whole genome shotgun (WGS) entry which is preliminary data.</text>
</comment>
<dbReference type="InterPro" id="IPR036573">
    <property type="entry name" value="CBM_sf_5/12"/>
</dbReference>
<dbReference type="Gene3D" id="3.20.20.80">
    <property type="entry name" value="Glycosidases"/>
    <property type="match status" value="1"/>
</dbReference>
<dbReference type="PANTHER" id="PTHR42976">
    <property type="entry name" value="BIFUNCTIONAL CHITINASE/LYSOZYME-RELATED"/>
    <property type="match status" value="1"/>
</dbReference>
<dbReference type="InterPro" id="IPR003610">
    <property type="entry name" value="CBM5/12"/>
</dbReference>